<evidence type="ECO:0000313" key="5">
    <source>
        <dbReference type="Proteomes" id="UP000020735"/>
    </source>
</evidence>
<proteinExistence type="predicted"/>
<dbReference type="EMBL" id="JEXJ01000120">
    <property type="protein sequence ID" value="EXC45263.1"/>
    <property type="molecule type" value="Genomic_DNA"/>
</dbReference>
<keyword evidence="1" id="KW-0472">Membrane</keyword>
<dbReference type="EMBL" id="JEXJ01000193">
    <property type="protein sequence ID" value="EXC42461.1"/>
    <property type="molecule type" value="Genomic_DNA"/>
</dbReference>
<organism evidence="2 5">
    <name type="scientific">Acinetobacter baumannii 99063</name>
    <dbReference type="NCBI Taxonomy" id="1310630"/>
    <lineage>
        <taxon>Bacteria</taxon>
        <taxon>Pseudomonadati</taxon>
        <taxon>Pseudomonadota</taxon>
        <taxon>Gammaproteobacteria</taxon>
        <taxon>Moraxellales</taxon>
        <taxon>Moraxellaceae</taxon>
        <taxon>Acinetobacter</taxon>
        <taxon>Acinetobacter calcoaceticus/baumannii complex</taxon>
    </lineage>
</organism>
<feature type="transmembrane region" description="Helical" evidence="1">
    <location>
        <begin position="31"/>
        <end position="52"/>
    </location>
</feature>
<name>A0A009SSQ8_ACIBA</name>
<protein>
    <submittedName>
        <fullName evidence="2">Transport domain protein</fullName>
    </submittedName>
</protein>
<gene>
    <name evidence="4" type="ORF">J529_3807</name>
    <name evidence="3" type="ORF">J529_4180</name>
    <name evidence="2" type="ORF">J529_4216</name>
</gene>
<reference evidence="2 5" key="1">
    <citation type="submission" date="2014-02" db="EMBL/GenBank/DDBJ databases">
        <title>Comparative genomics and transcriptomics to identify genetic mechanisms underlying the emergence of carbapenem resistant Acinetobacter baumannii (CRAb).</title>
        <authorList>
            <person name="Harris A.D."/>
            <person name="Johnson K.J."/>
            <person name="George J."/>
            <person name="Shefchek K."/>
            <person name="Daugherty S.C."/>
            <person name="Parankush S."/>
            <person name="Sadzewicz L."/>
            <person name="Tallon L."/>
            <person name="Sengamalay N."/>
            <person name="Hazen T.H."/>
            <person name="Rasko D.A."/>
        </authorList>
    </citation>
    <scope>NUCLEOTIDE SEQUENCE [LARGE SCALE GENOMIC DNA]</scope>
    <source>
        <strain evidence="2 5">99063</strain>
    </source>
</reference>
<dbReference type="EMBL" id="JEXJ01000203">
    <property type="protein sequence ID" value="EXC42044.1"/>
    <property type="molecule type" value="Genomic_DNA"/>
</dbReference>
<keyword evidence="1" id="KW-1133">Transmembrane helix</keyword>
<dbReference type="Proteomes" id="UP000020735">
    <property type="component" value="Unassembled WGS sequence"/>
</dbReference>
<evidence type="ECO:0000313" key="2">
    <source>
        <dbReference type="EMBL" id="EXC42044.1"/>
    </source>
</evidence>
<evidence type="ECO:0000313" key="4">
    <source>
        <dbReference type="EMBL" id="EXC45263.1"/>
    </source>
</evidence>
<keyword evidence="1" id="KW-0812">Transmembrane</keyword>
<evidence type="ECO:0000313" key="3">
    <source>
        <dbReference type="EMBL" id="EXC42461.1"/>
    </source>
</evidence>
<sequence>MWQQLITWLKQLSFLVKKEFLTIFSDPANRAILFVPALMQALLFGYAATMTLTM</sequence>
<accession>A0A009SSQ8</accession>
<dbReference type="AlphaFoldDB" id="A0A009SSQ8"/>
<evidence type="ECO:0000256" key="1">
    <source>
        <dbReference type="SAM" id="Phobius"/>
    </source>
</evidence>
<comment type="caution">
    <text evidence="2">The sequence shown here is derived from an EMBL/GenBank/DDBJ whole genome shotgun (WGS) entry which is preliminary data.</text>
</comment>
<dbReference type="PATRIC" id="fig|1310630.3.peg.3673"/>